<protein>
    <submittedName>
        <fullName evidence="1">Uncharacterized protein</fullName>
    </submittedName>
</protein>
<dbReference type="Proteomes" id="UP000176634">
    <property type="component" value="Unassembled WGS sequence"/>
</dbReference>
<name>A0A1F6P7I7_9BACT</name>
<comment type="caution">
    <text evidence="1">The sequence shown here is derived from an EMBL/GenBank/DDBJ whole genome shotgun (WGS) entry which is preliminary data.</text>
</comment>
<organism evidence="1 2">
    <name type="scientific">Candidatus Magasanikbacteria bacterium RIFOXYD1_FULL_40_23</name>
    <dbReference type="NCBI Taxonomy" id="1798705"/>
    <lineage>
        <taxon>Bacteria</taxon>
        <taxon>Candidatus Magasanikiibacteriota</taxon>
    </lineage>
</organism>
<dbReference type="EMBL" id="MFRA01000008">
    <property type="protein sequence ID" value="OGH92078.1"/>
    <property type="molecule type" value="Genomic_DNA"/>
</dbReference>
<accession>A0A1F6P7I7</accession>
<dbReference type="AlphaFoldDB" id="A0A1F6P7I7"/>
<gene>
    <name evidence="1" type="ORF">A2563_00615</name>
</gene>
<proteinExistence type="predicted"/>
<dbReference type="STRING" id="1798705.A2563_00615"/>
<sequence>MKWYKKQLDQLKASKPELFNSDKEVGVKKSSGYAMDERKKWVNKKKFPDPVAASKLTRKKTDLP</sequence>
<reference evidence="1 2" key="1">
    <citation type="journal article" date="2016" name="Nat. Commun.">
        <title>Thousands of microbial genomes shed light on interconnected biogeochemical processes in an aquifer system.</title>
        <authorList>
            <person name="Anantharaman K."/>
            <person name="Brown C.T."/>
            <person name="Hug L.A."/>
            <person name="Sharon I."/>
            <person name="Castelle C.J."/>
            <person name="Probst A.J."/>
            <person name="Thomas B.C."/>
            <person name="Singh A."/>
            <person name="Wilkins M.J."/>
            <person name="Karaoz U."/>
            <person name="Brodie E.L."/>
            <person name="Williams K.H."/>
            <person name="Hubbard S.S."/>
            <person name="Banfield J.F."/>
        </authorList>
    </citation>
    <scope>NUCLEOTIDE SEQUENCE [LARGE SCALE GENOMIC DNA]</scope>
</reference>
<evidence type="ECO:0000313" key="1">
    <source>
        <dbReference type="EMBL" id="OGH92078.1"/>
    </source>
</evidence>
<evidence type="ECO:0000313" key="2">
    <source>
        <dbReference type="Proteomes" id="UP000176634"/>
    </source>
</evidence>